<evidence type="ECO:0000313" key="2">
    <source>
        <dbReference type="EMBL" id="KAF6741012.1"/>
    </source>
</evidence>
<protein>
    <submittedName>
        <fullName evidence="2">Uncharacterized protein</fullName>
    </submittedName>
</protein>
<feature type="non-terminal residue" evidence="2">
    <location>
        <position position="165"/>
    </location>
</feature>
<dbReference type="AlphaFoldDB" id="A0A8H6H7Q4"/>
<accession>A0A8H6H7Q4</accession>
<feature type="non-terminal residue" evidence="2">
    <location>
        <position position="1"/>
    </location>
</feature>
<dbReference type="EMBL" id="JACGCI010000303">
    <property type="protein sequence ID" value="KAF6741012.1"/>
    <property type="molecule type" value="Genomic_DNA"/>
</dbReference>
<name>A0A8H6H7Q4_9AGAR</name>
<sequence length="165" mass="17977">PLPRPPPDATSNPLINATIADNPHLFTLPTTLNVDRLEELTCTHPNRPFVLSILAGFREGFWPLATIPDSHPIISDNSIPPPKDPVHAQFLRDQRDLEISKGRWSSGFTELLNGMYASPSHAVEKDGGAGLRAVSNHSKEPHSPNSLVDKSIMPKVPLDGMKTLG</sequence>
<organism evidence="2 3">
    <name type="scientific">Ephemerocybe angulata</name>
    <dbReference type="NCBI Taxonomy" id="980116"/>
    <lineage>
        <taxon>Eukaryota</taxon>
        <taxon>Fungi</taxon>
        <taxon>Dikarya</taxon>
        <taxon>Basidiomycota</taxon>
        <taxon>Agaricomycotina</taxon>
        <taxon>Agaricomycetes</taxon>
        <taxon>Agaricomycetidae</taxon>
        <taxon>Agaricales</taxon>
        <taxon>Agaricineae</taxon>
        <taxon>Psathyrellaceae</taxon>
        <taxon>Ephemerocybe</taxon>
    </lineage>
</organism>
<gene>
    <name evidence="2" type="ORF">DFP72DRAFT_776973</name>
</gene>
<feature type="region of interest" description="Disordered" evidence="1">
    <location>
        <begin position="132"/>
        <end position="165"/>
    </location>
</feature>
<proteinExistence type="predicted"/>
<comment type="caution">
    <text evidence="2">The sequence shown here is derived from an EMBL/GenBank/DDBJ whole genome shotgun (WGS) entry which is preliminary data.</text>
</comment>
<dbReference type="Proteomes" id="UP000521943">
    <property type="component" value="Unassembled WGS sequence"/>
</dbReference>
<dbReference type="OrthoDB" id="3254233at2759"/>
<keyword evidence="3" id="KW-1185">Reference proteome</keyword>
<reference evidence="2 3" key="1">
    <citation type="submission" date="2020-07" db="EMBL/GenBank/DDBJ databases">
        <title>Comparative genomics of pyrophilous fungi reveals a link between fire events and developmental genes.</title>
        <authorList>
            <consortium name="DOE Joint Genome Institute"/>
            <person name="Steindorff A.S."/>
            <person name="Carver A."/>
            <person name="Calhoun S."/>
            <person name="Stillman K."/>
            <person name="Liu H."/>
            <person name="Lipzen A."/>
            <person name="Pangilinan J."/>
            <person name="Labutti K."/>
            <person name="Bruns T.D."/>
            <person name="Grigoriev I.V."/>
        </authorList>
    </citation>
    <scope>NUCLEOTIDE SEQUENCE [LARGE SCALE GENOMIC DNA]</scope>
    <source>
        <strain evidence="2 3">CBS 144469</strain>
    </source>
</reference>
<evidence type="ECO:0000256" key="1">
    <source>
        <dbReference type="SAM" id="MobiDB-lite"/>
    </source>
</evidence>
<evidence type="ECO:0000313" key="3">
    <source>
        <dbReference type="Proteomes" id="UP000521943"/>
    </source>
</evidence>